<evidence type="ECO:0000313" key="2">
    <source>
        <dbReference type="Proteomes" id="UP000016424"/>
    </source>
</evidence>
<dbReference type="AlphaFoldDB" id="U2X1Z1"/>
<gene>
    <name evidence="1" type="ORF">GBL_0847</name>
</gene>
<dbReference type="Proteomes" id="UP000016424">
    <property type="component" value="Unassembled WGS sequence"/>
</dbReference>
<organism evidence="1 2">
    <name type="scientific">Geobacillus kaustophilus GBlys</name>
    <dbReference type="NCBI Taxonomy" id="1337888"/>
    <lineage>
        <taxon>Bacteria</taxon>
        <taxon>Bacillati</taxon>
        <taxon>Bacillota</taxon>
        <taxon>Bacilli</taxon>
        <taxon>Bacillales</taxon>
        <taxon>Anoxybacillaceae</taxon>
        <taxon>Geobacillus</taxon>
        <taxon>Geobacillus thermoleovorans group</taxon>
    </lineage>
</organism>
<protein>
    <submittedName>
        <fullName evidence="1">Uncharacterized protein</fullName>
    </submittedName>
</protein>
<dbReference type="EMBL" id="BASG01000004">
    <property type="protein sequence ID" value="GAD12630.1"/>
    <property type="molecule type" value="Genomic_DNA"/>
</dbReference>
<comment type="caution">
    <text evidence="1">The sequence shown here is derived from an EMBL/GenBank/DDBJ whole genome shotgun (WGS) entry which is preliminary data.</text>
</comment>
<accession>U2X1Z1</accession>
<name>U2X1Z1_GEOKU</name>
<reference evidence="2" key="1">
    <citation type="journal article" date="2013" name="Genome">
        <title>Draft Genome Sequence of Geobacillus kaustophilus GBlys, a Lysogenic Strain with Bacteriophage phiOH2.</title>
        <authorList>
            <person name="Doi K."/>
            <person name="Mori K."/>
            <person name="Martono H."/>
            <person name="Nagayoshi Y."/>
            <person name="Fujino Y."/>
            <person name="Tashiro K."/>
            <person name="Kuhara S."/>
            <person name="Ohshima T."/>
        </authorList>
    </citation>
    <scope>NUCLEOTIDE SEQUENCE [LARGE SCALE GENOMIC DNA]</scope>
    <source>
        <strain evidence="2">GBlys</strain>
    </source>
</reference>
<proteinExistence type="predicted"/>
<sequence>MDERSHDAEDAPPLDASDPLTALALAFARGRRLVAVK</sequence>
<evidence type="ECO:0000313" key="1">
    <source>
        <dbReference type="EMBL" id="GAD12630.1"/>
    </source>
</evidence>